<dbReference type="AlphaFoldDB" id="A0A420Y6X6"/>
<comment type="caution">
    <text evidence="2">The sequence shown here is derived from an EMBL/GenBank/DDBJ whole genome shotgun (WGS) entry which is preliminary data.</text>
</comment>
<evidence type="ECO:0000256" key="1">
    <source>
        <dbReference type="SAM" id="MobiDB-lite"/>
    </source>
</evidence>
<organism evidence="2 3">
    <name type="scientific">Coniochaeta pulveracea</name>
    <dbReference type="NCBI Taxonomy" id="177199"/>
    <lineage>
        <taxon>Eukaryota</taxon>
        <taxon>Fungi</taxon>
        <taxon>Dikarya</taxon>
        <taxon>Ascomycota</taxon>
        <taxon>Pezizomycotina</taxon>
        <taxon>Sordariomycetes</taxon>
        <taxon>Sordariomycetidae</taxon>
        <taxon>Coniochaetales</taxon>
        <taxon>Coniochaetaceae</taxon>
        <taxon>Coniochaeta</taxon>
    </lineage>
</organism>
<keyword evidence="3" id="KW-1185">Reference proteome</keyword>
<reference evidence="2 3" key="1">
    <citation type="submission" date="2018-08" db="EMBL/GenBank/DDBJ databases">
        <title>Draft genome of the lignicolous fungus Coniochaeta pulveracea.</title>
        <authorList>
            <person name="Borstlap C.J."/>
            <person name="De Witt R.N."/>
            <person name="Botha A."/>
            <person name="Volschenk H."/>
        </authorList>
    </citation>
    <scope>NUCLEOTIDE SEQUENCE [LARGE SCALE GENOMIC DNA]</scope>
    <source>
        <strain evidence="2 3">CAB683</strain>
    </source>
</reference>
<proteinExistence type="predicted"/>
<sequence length="124" mass="13566">MLERCLELFPLFRSITLCPAVDWDAILIFDKSSSSSSSEEDVRSPIRSPTQSDRASASSTNRQPAQSTASPAFPAGPSRAPQNQVCFLESLAGQFAMLPRRRSGGRRKALLEKVLGYLPPPKTE</sequence>
<accession>A0A420Y6X6</accession>
<gene>
    <name evidence="2" type="ORF">DL546_004298</name>
</gene>
<evidence type="ECO:0000313" key="3">
    <source>
        <dbReference type="Proteomes" id="UP000275385"/>
    </source>
</evidence>
<dbReference type="Proteomes" id="UP000275385">
    <property type="component" value="Unassembled WGS sequence"/>
</dbReference>
<feature type="region of interest" description="Disordered" evidence="1">
    <location>
        <begin position="32"/>
        <end position="81"/>
    </location>
</feature>
<evidence type="ECO:0000313" key="2">
    <source>
        <dbReference type="EMBL" id="RKU43634.1"/>
    </source>
</evidence>
<feature type="compositionally biased region" description="Polar residues" evidence="1">
    <location>
        <begin position="47"/>
        <end position="70"/>
    </location>
</feature>
<dbReference type="EMBL" id="QVQW01000040">
    <property type="protein sequence ID" value="RKU43634.1"/>
    <property type="molecule type" value="Genomic_DNA"/>
</dbReference>
<protein>
    <submittedName>
        <fullName evidence="2">Uncharacterized protein</fullName>
    </submittedName>
</protein>
<name>A0A420Y6X6_9PEZI</name>